<evidence type="ECO:0000256" key="1">
    <source>
        <dbReference type="SAM" id="MobiDB-lite"/>
    </source>
</evidence>
<dbReference type="Proteomes" id="UP000433483">
    <property type="component" value="Unassembled WGS sequence"/>
</dbReference>
<protein>
    <submittedName>
        <fullName evidence="2">Uncharacterized protein</fullName>
    </submittedName>
</protein>
<feature type="region of interest" description="Disordered" evidence="1">
    <location>
        <begin position="1"/>
        <end position="40"/>
    </location>
</feature>
<dbReference type="EMBL" id="QXGB01009134">
    <property type="protein sequence ID" value="KAE9157187.1"/>
    <property type="molecule type" value="Genomic_DNA"/>
</dbReference>
<evidence type="ECO:0000313" key="2">
    <source>
        <dbReference type="EMBL" id="KAE9157187.1"/>
    </source>
</evidence>
<sequence length="77" mass="8008">MSAAATKACTEGRNAMEKPAHTASALATQYPKQASGSSNHLHAMCPRAHIRADEGAFFTFGSRGSGAEASWQVKEGA</sequence>
<feature type="compositionally biased region" description="Polar residues" evidence="1">
    <location>
        <begin position="25"/>
        <end position="40"/>
    </location>
</feature>
<gene>
    <name evidence="2" type="ORF">PF005_g32930</name>
</gene>
<proteinExistence type="predicted"/>
<dbReference type="AlphaFoldDB" id="A0A6A3V1T5"/>
<evidence type="ECO:0000313" key="3">
    <source>
        <dbReference type="Proteomes" id="UP000433483"/>
    </source>
</evidence>
<organism evidence="2 3">
    <name type="scientific">Phytophthora fragariae</name>
    <dbReference type="NCBI Taxonomy" id="53985"/>
    <lineage>
        <taxon>Eukaryota</taxon>
        <taxon>Sar</taxon>
        <taxon>Stramenopiles</taxon>
        <taxon>Oomycota</taxon>
        <taxon>Peronosporomycetes</taxon>
        <taxon>Peronosporales</taxon>
        <taxon>Peronosporaceae</taxon>
        <taxon>Phytophthora</taxon>
    </lineage>
</organism>
<accession>A0A6A3V1T5</accession>
<comment type="caution">
    <text evidence="2">The sequence shown here is derived from an EMBL/GenBank/DDBJ whole genome shotgun (WGS) entry which is preliminary data.</text>
</comment>
<keyword evidence="3" id="KW-1185">Reference proteome</keyword>
<reference evidence="2 3" key="1">
    <citation type="submission" date="2018-08" db="EMBL/GenBank/DDBJ databases">
        <title>Genomic investigation of the strawberry pathogen Phytophthora fragariae indicates pathogenicity is determined by transcriptional variation in three key races.</title>
        <authorList>
            <person name="Adams T.M."/>
            <person name="Armitage A.D."/>
            <person name="Sobczyk M.K."/>
            <person name="Bates H.J."/>
            <person name="Dunwell J.M."/>
            <person name="Nellist C.F."/>
            <person name="Harrison R.J."/>
        </authorList>
    </citation>
    <scope>NUCLEOTIDE SEQUENCE [LARGE SCALE GENOMIC DNA]</scope>
    <source>
        <strain evidence="2 3">NOV-27</strain>
    </source>
</reference>
<name>A0A6A3V1T5_9STRA</name>